<gene>
    <name evidence="1" type="ORF">Fot_01738</name>
</gene>
<evidence type="ECO:0000313" key="1">
    <source>
        <dbReference type="EMBL" id="KAL2556999.1"/>
    </source>
</evidence>
<dbReference type="AlphaFoldDB" id="A0ABD1X525"/>
<evidence type="ECO:0000313" key="2">
    <source>
        <dbReference type="Proteomes" id="UP001604277"/>
    </source>
</evidence>
<proteinExistence type="predicted"/>
<dbReference type="EMBL" id="JBFOLJ010000001">
    <property type="protein sequence ID" value="KAL2556999.1"/>
    <property type="molecule type" value="Genomic_DNA"/>
</dbReference>
<keyword evidence="2" id="KW-1185">Reference proteome</keyword>
<accession>A0ABD1X525</accession>
<comment type="caution">
    <text evidence="1">The sequence shown here is derived from an EMBL/GenBank/DDBJ whole genome shotgun (WGS) entry which is preliminary data.</text>
</comment>
<sequence length="175" mass="20151">MEGSFSNVAEQPYSIAAYAVQPANYSKWRFIPTNYKYEEQPFLCEVAYEWWPKITCDDEPDLVKMAAPPVERLGSMVEVQSYMNECPEYEYQVSTNHISWIAQDQIRDLHFGEEGISSVDVVAPAQSRGFEDRLLKEASLWSSAIHHYLVKVMLKLDVLLFITNVCKEHRALCSC</sequence>
<dbReference type="Proteomes" id="UP001604277">
    <property type="component" value="Unassembled WGS sequence"/>
</dbReference>
<protein>
    <submittedName>
        <fullName evidence="1">Methyl-CpG-binding domain-containing protein 2</fullName>
    </submittedName>
</protein>
<reference evidence="2" key="1">
    <citation type="submission" date="2024-07" db="EMBL/GenBank/DDBJ databases">
        <title>Two chromosome-level genome assemblies of Korean endemic species Abeliophyllum distichum and Forsythia ovata (Oleaceae).</title>
        <authorList>
            <person name="Jang H."/>
        </authorList>
    </citation>
    <scope>NUCLEOTIDE SEQUENCE [LARGE SCALE GENOMIC DNA]</scope>
</reference>
<name>A0ABD1X525_9LAMI</name>
<organism evidence="1 2">
    <name type="scientific">Forsythia ovata</name>
    <dbReference type="NCBI Taxonomy" id="205694"/>
    <lineage>
        <taxon>Eukaryota</taxon>
        <taxon>Viridiplantae</taxon>
        <taxon>Streptophyta</taxon>
        <taxon>Embryophyta</taxon>
        <taxon>Tracheophyta</taxon>
        <taxon>Spermatophyta</taxon>
        <taxon>Magnoliopsida</taxon>
        <taxon>eudicotyledons</taxon>
        <taxon>Gunneridae</taxon>
        <taxon>Pentapetalae</taxon>
        <taxon>asterids</taxon>
        <taxon>lamiids</taxon>
        <taxon>Lamiales</taxon>
        <taxon>Oleaceae</taxon>
        <taxon>Forsythieae</taxon>
        <taxon>Forsythia</taxon>
    </lineage>
</organism>